<dbReference type="InterPro" id="IPR036322">
    <property type="entry name" value="WD40_repeat_dom_sf"/>
</dbReference>
<protein>
    <submittedName>
        <fullName evidence="7">Putative autophagy protein 16</fullName>
    </submittedName>
</protein>
<reference evidence="8" key="3">
    <citation type="submission" date="2020-05" db="UniProtKB">
        <authorList>
            <consortium name="EnsemblMetazoa"/>
        </authorList>
    </citation>
    <scope>IDENTIFICATION</scope>
    <source>
        <strain evidence="8">Jacobina</strain>
    </source>
</reference>
<dbReference type="PROSITE" id="PS00678">
    <property type="entry name" value="WD_REPEATS_1"/>
    <property type="match status" value="1"/>
</dbReference>
<evidence type="ECO:0000256" key="2">
    <source>
        <dbReference type="ARBA" id="ARBA00022574"/>
    </source>
</evidence>
<evidence type="ECO:0000256" key="5">
    <source>
        <dbReference type="SAM" id="MobiDB-lite"/>
    </source>
</evidence>
<dbReference type="VEuPathDB" id="VectorBase:LLOJ007222"/>
<evidence type="ECO:0000256" key="4">
    <source>
        <dbReference type="PROSITE-ProRule" id="PRU00221"/>
    </source>
</evidence>
<dbReference type="EMBL" id="AJWK01023972">
    <property type="status" value="NOT_ANNOTATED_CDS"/>
    <property type="molecule type" value="Genomic_DNA"/>
</dbReference>
<evidence type="ECO:0000256" key="3">
    <source>
        <dbReference type="ARBA" id="ARBA00022737"/>
    </source>
</evidence>
<evidence type="ECO:0000259" key="6">
    <source>
        <dbReference type="Pfam" id="PF08614"/>
    </source>
</evidence>
<feature type="domain" description="Autophagy-related protein 16" evidence="6">
    <location>
        <begin position="12"/>
        <end position="201"/>
    </location>
</feature>
<dbReference type="GO" id="GO:0034045">
    <property type="term" value="C:phagophore assembly site membrane"/>
    <property type="evidence" value="ECO:0007669"/>
    <property type="project" value="TreeGrafter"/>
</dbReference>
<keyword evidence="2 4" id="KW-0853">WD repeat</keyword>
<dbReference type="GO" id="GO:0000045">
    <property type="term" value="P:autophagosome assembly"/>
    <property type="evidence" value="ECO:0007669"/>
    <property type="project" value="InterPro"/>
</dbReference>
<dbReference type="GO" id="GO:0043495">
    <property type="term" value="F:protein-membrane adaptor activity"/>
    <property type="evidence" value="ECO:0007669"/>
    <property type="project" value="TreeGrafter"/>
</dbReference>
<dbReference type="SUPFAM" id="SSF50978">
    <property type="entry name" value="WD40 repeat-like"/>
    <property type="match status" value="1"/>
</dbReference>
<dbReference type="PROSITE" id="PS50082">
    <property type="entry name" value="WD_REPEATS_2"/>
    <property type="match status" value="2"/>
</dbReference>
<dbReference type="Pfam" id="PF00400">
    <property type="entry name" value="WD40"/>
    <property type="match status" value="2"/>
</dbReference>
<dbReference type="Pfam" id="PF08614">
    <property type="entry name" value="ATG16"/>
    <property type="match status" value="1"/>
</dbReference>
<dbReference type="PANTHER" id="PTHR19878:SF8">
    <property type="entry name" value="AUTOPHAGY-RELATED 16, ISOFORM F"/>
    <property type="match status" value="1"/>
</dbReference>
<evidence type="ECO:0000313" key="8">
    <source>
        <dbReference type="EnsemblMetazoa" id="LLOJ007222-PA"/>
    </source>
</evidence>
<dbReference type="Proteomes" id="UP000092461">
    <property type="component" value="Unassembled WGS sequence"/>
</dbReference>
<keyword evidence="3" id="KW-0677">Repeat</keyword>
<sequence>MTSEEPAWKKKLLHSLKERNRKETSFFDSIFAANNRLFDSNVQLQMENLRLSVDNEQLRSGAGLSGDSRSGVSSAKIQAMEKKLMAQQEELTELHKRKGENAQMIVDLNVKLSEMTKKAQDREEKYTEQVTLNQSLKAEVQMLTQNISELKGLNTILRDEYTALQLALSSLEDKLRKVQDENRQLVDRLMKYKAKDADKLNEENENLLRKRTEKMRRELEDAAQDASRRSSSPILPHDGKDRGLGDLSGAGAKAAGFFSVSLPTSVHLKFDAHDGEVNAVRWCPLDRIIATGGADRKVKLWDVGTGTMEPRGTLVGSNAGVNSVDFDSTGTMILGTSNDFASRVWTVQDQRLRVS</sequence>
<feature type="region of interest" description="Disordered" evidence="5">
    <location>
        <begin position="217"/>
        <end position="246"/>
    </location>
</feature>
<dbReference type="InterPro" id="IPR015943">
    <property type="entry name" value="WD40/YVTN_repeat-like_dom_sf"/>
</dbReference>
<proteinExistence type="inferred from homology"/>
<dbReference type="InterPro" id="IPR019775">
    <property type="entry name" value="WD40_repeat_CS"/>
</dbReference>
<reference evidence="9" key="1">
    <citation type="submission" date="2012-05" db="EMBL/GenBank/DDBJ databases">
        <title>Whole Genome Assembly of Lutzomyia longipalpis.</title>
        <authorList>
            <person name="Richards S."/>
            <person name="Qu C."/>
            <person name="Dillon R."/>
            <person name="Worley K."/>
            <person name="Scherer S."/>
            <person name="Batterton M."/>
            <person name="Taylor A."/>
            <person name="Hawes A."/>
            <person name="Hernandez B."/>
            <person name="Kovar C."/>
            <person name="Mandapat C."/>
            <person name="Pham C."/>
            <person name="Qu C."/>
            <person name="Jing C."/>
            <person name="Bess C."/>
            <person name="Bandaranaike D."/>
            <person name="Ngo D."/>
            <person name="Ongeri F."/>
            <person name="Arias F."/>
            <person name="Lara F."/>
            <person name="Weissenberger G."/>
            <person name="Kamau G."/>
            <person name="Han H."/>
            <person name="Shen H."/>
            <person name="Dinh H."/>
            <person name="Khalil I."/>
            <person name="Jones J."/>
            <person name="Shafer J."/>
            <person name="Jayaseelan J."/>
            <person name="Quiroz J."/>
            <person name="Blankenburg K."/>
            <person name="Nguyen L."/>
            <person name="Jackson L."/>
            <person name="Francisco L."/>
            <person name="Tang L.-Y."/>
            <person name="Pu L.-L."/>
            <person name="Perales L."/>
            <person name="Lorensuhewa L."/>
            <person name="Munidasa M."/>
            <person name="Coyle M."/>
            <person name="Taylor M."/>
            <person name="Puazo M."/>
            <person name="Firestine M."/>
            <person name="Scheel M."/>
            <person name="Javaid M."/>
            <person name="Wang M."/>
            <person name="Li M."/>
            <person name="Tabassum N."/>
            <person name="Saada N."/>
            <person name="Osuji N."/>
            <person name="Aqrawi P."/>
            <person name="Fu Q."/>
            <person name="Thornton R."/>
            <person name="Raj R."/>
            <person name="Goodspeed R."/>
            <person name="Mata R."/>
            <person name="Najjar R."/>
            <person name="Gubbala S."/>
            <person name="Lee S."/>
            <person name="Denson S."/>
            <person name="Patil S."/>
            <person name="Macmil S."/>
            <person name="Qi S."/>
            <person name="Matskevitch T."/>
            <person name="Palculict T."/>
            <person name="Mathew T."/>
            <person name="Vee V."/>
            <person name="Velamala V."/>
            <person name="Korchina V."/>
            <person name="Cai W."/>
            <person name="Liu W."/>
            <person name="Dai W."/>
            <person name="Zou X."/>
            <person name="Zhu Y."/>
            <person name="Zhang Y."/>
            <person name="Wu Y.-Q."/>
            <person name="Xin Y."/>
            <person name="Nazarath L."/>
            <person name="Kovar C."/>
            <person name="Han Y."/>
            <person name="Muzny D."/>
            <person name="Gibbs R."/>
        </authorList>
    </citation>
    <scope>NUCLEOTIDE SEQUENCE [LARGE SCALE GENOMIC DNA]</scope>
    <source>
        <strain evidence="9">Jacobina</strain>
    </source>
</reference>
<feature type="repeat" description="WD" evidence="4">
    <location>
        <begin position="314"/>
        <end position="355"/>
    </location>
</feature>
<evidence type="ECO:0000256" key="1">
    <source>
        <dbReference type="ARBA" id="ARBA00009271"/>
    </source>
</evidence>
<reference evidence="7" key="2">
    <citation type="journal article" date="2020" name="BMC">
        <title>Leishmania infection induces a limited differential gene expression in the sand fly midgut.</title>
        <authorList>
            <person name="Coutinho-Abreu I.V."/>
            <person name="Serafim T.D."/>
            <person name="Meneses C."/>
            <person name="Kamhawi S."/>
            <person name="Oliveira F."/>
            <person name="Valenzuela J.G."/>
        </authorList>
    </citation>
    <scope>NUCLEOTIDE SEQUENCE</scope>
    <source>
        <strain evidence="7">Jacobina</strain>
        <tissue evidence="7">Midgut</tissue>
    </source>
</reference>
<dbReference type="GO" id="GO:0000421">
    <property type="term" value="C:autophagosome membrane"/>
    <property type="evidence" value="ECO:0007669"/>
    <property type="project" value="TreeGrafter"/>
</dbReference>
<dbReference type="VEuPathDB" id="VectorBase:LLONM1_003628"/>
<dbReference type="CDD" id="cd22887">
    <property type="entry name" value="Atg16_CCD"/>
    <property type="match status" value="1"/>
</dbReference>
<comment type="similarity">
    <text evidence="1">Belongs to the WD repeat ATG16 family.</text>
</comment>
<evidence type="ECO:0000313" key="7">
    <source>
        <dbReference type="EMBL" id="MBC1169620.1"/>
    </source>
</evidence>
<dbReference type="EMBL" id="GITU01000917">
    <property type="protein sequence ID" value="MBC1169620.1"/>
    <property type="molecule type" value="Transcribed_RNA"/>
</dbReference>
<dbReference type="PROSITE" id="PS50294">
    <property type="entry name" value="WD_REPEATS_REGION"/>
    <property type="match status" value="2"/>
</dbReference>
<feature type="repeat" description="WD" evidence="4">
    <location>
        <begin position="270"/>
        <end position="311"/>
    </location>
</feature>
<accession>A0A1B0CQS3</accession>
<organism evidence="8 9">
    <name type="scientific">Lutzomyia longipalpis</name>
    <name type="common">Sand fly</name>
    <dbReference type="NCBI Taxonomy" id="7200"/>
    <lineage>
        <taxon>Eukaryota</taxon>
        <taxon>Metazoa</taxon>
        <taxon>Ecdysozoa</taxon>
        <taxon>Arthropoda</taxon>
        <taxon>Hexapoda</taxon>
        <taxon>Insecta</taxon>
        <taxon>Pterygota</taxon>
        <taxon>Neoptera</taxon>
        <taxon>Endopterygota</taxon>
        <taxon>Diptera</taxon>
        <taxon>Nematocera</taxon>
        <taxon>Psychodoidea</taxon>
        <taxon>Psychodidae</taxon>
        <taxon>Lutzomyia</taxon>
        <taxon>Lutzomyia</taxon>
    </lineage>
</organism>
<dbReference type="InterPro" id="IPR045160">
    <property type="entry name" value="ATG16"/>
</dbReference>
<name>A0A1B0CQS3_LUTLO</name>
<dbReference type="PANTHER" id="PTHR19878">
    <property type="entry name" value="AUTOPHAGY PROTEIN 16-LIKE"/>
    <property type="match status" value="1"/>
</dbReference>
<dbReference type="Gene3D" id="2.130.10.10">
    <property type="entry name" value="YVTN repeat-like/Quinoprotein amine dehydrogenase"/>
    <property type="match status" value="1"/>
</dbReference>
<keyword evidence="9" id="KW-1185">Reference proteome</keyword>
<dbReference type="AlphaFoldDB" id="A0A1B0CQS3"/>
<dbReference type="EnsemblMetazoa" id="LLOJ007222-RA">
    <property type="protein sequence ID" value="LLOJ007222-PA"/>
    <property type="gene ID" value="LLOJ007222"/>
</dbReference>
<dbReference type="InterPro" id="IPR001680">
    <property type="entry name" value="WD40_rpt"/>
</dbReference>
<dbReference type="SMART" id="SM00320">
    <property type="entry name" value="WD40"/>
    <property type="match status" value="2"/>
</dbReference>
<dbReference type="InterPro" id="IPR013923">
    <property type="entry name" value="Autophagy-rel_prot_16_dom"/>
</dbReference>
<dbReference type="GO" id="GO:0034274">
    <property type="term" value="C:Atg12-Atg5-Atg16 complex"/>
    <property type="evidence" value="ECO:0007669"/>
    <property type="project" value="TreeGrafter"/>
</dbReference>
<evidence type="ECO:0000313" key="9">
    <source>
        <dbReference type="Proteomes" id="UP000092461"/>
    </source>
</evidence>
<dbReference type="Gene3D" id="1.20.5.170">
    <property type="match status" value="1"/>
</dbReference>